<dbReference type="PANTHER" id="PTHR43798:SF33">
    <property type="entry name" value="HYDROLASE, PUTATIVE (AFU_ORTHOLOGUE AFUA_2G14860)-RELATED"/>
    <property type="match status" value="1"/>
</dbReference>
<keyword evidence="2 3" id="KW-0378">Hydrolase</keyword>
<dbReference type="PIRSF" id="PIRSF005539">
    <property type="entry name" value="Pept_S33_TRI_F1"/>
    <property type="match status" value="1"/>
</dbReference>
<dbReference type="Proteomes" id="UP000321580">
    <property type="component" value="Unassembled WGS sequence"/>
</dbReference>
<dbReference type="Gene3D" id="3.40.50.1820">
    <property type="entry name" value="alpha/beta hydrolase"/>
    <property type="match status" value="1"/>
</dbReference>
<feature type="chain" id="PRO_5022860197" evidence="5">
    <location>
        <begin position="22"/>
        <end position="351"/>
    </location>
</feature>
<protein>
    <submittedName>
        <fullName evidence="7">Alpha/beta fold hydrolase</fullName>
    </submittedName>
</protein>
<evidence type="ECO:0000313" key="8">
    <source>
        <dbReference type="Proteomes" id="UP000321580"/>
    </source>
</evidence>
<comment type="caution">
    <text evidence="7">The sequence shown here is derived from an EMBL/GenBank/DDBJ whole genome shotgun (WGS) entry which is preliminary data.</text>
</comment>
<dbReference type="InterPro" id="IPR050266">
    <property type="entry name" value="AB_hydrolase_sf"/>
</dbReference>
<keyword evidence="8" id="KW-1185">Reference proteome</keyword>
<organism evidence="7 8">
    <name type="scientific">Phaeodactylibacter luteus</name>
    <dbReference type="NCBI Taxonomy" id="1564516"/>
    <lineage>
        <taxon>Bacteria</taxon>
        <taxon>Pseudomonadati</taxon>
        <taxon>Bacteroidota</taxon>
        <taxon>Saprospiria</taxon>
        <taxon>Saprospirales</taxon>
        <taxon>Haliscomenobacteraceae</taxon>
        <taxon>Phaeodactylibacter</taxon>
    </lineage>
</organism>
<evidence type="ECO:0000256" key="3">
    <source>
        <dbReference type="PIRNR" id="PIRNR005539"/>
    </source>
</evidence>
<dbReference type="GO" id="GO:0006508">
    <property type="term" value="P:proteolysis"/>
    <property type="evidence" value="ECO:0007669"/>
    <property type="project" value="InterPro"/>
</dbReference>
<dbReference type="GO" id="GO:0016020">
    <property type="term" value="C:membrane"/>
    <property type="evidence" value="ECO:0007669"/>
    <property type="project" value="TreeGrafter"/>
</dbReference>
<gene>
    <name evidence="7" type="ORF">FRY97_09855</name>
</gene>
<dbReference type="GO" id="GO:0008233">
    <property type="term" value="F:peptidase activity"/>
    <property type="evidence" value="ECO:0007669"/>
    <property type="project" value="InterPro"/>
</dbReference>
<evidence type="ECO:0000256" key="1">
    <source>
        <dbReference type="ARBA" id="ARBA00010088"/>
    </source>
</evidence>
<feature type="active site" description="Proton donor" evidence="4">
    <location>
        <position position="326"/>
    </location>
</feature>
<evidence type="ECO:0000256" key="5">
    <source>
        <dbReference type="SAM" id="SignalP"/>
    </source>
</evidence>
<feature type="domain" description="AB hydrolase-1" evidence="6">
    <location>
        <begin position="78"/>
        <end position="332"/>
    </location>
</feature>
<dbReference type="Pfam" id="PF00561">
    <property type="entry name" value="Abhydrolase_1"/>
    <property type="match status" value="1"/>
</dbReference>
<dbReference type="EMBL" id="VOOR01000017">
    <property type="protein sequence ID" value="TXB63275.1"/>
    <property type="molecule type" value="Genomic_DNA"/>
</dbReference>
<keyword evidence="5" id="KW-0732">Signal</keyword>
<dbReference type="InterPro" id="IPR005945">
    <property type="entry name" value="Pro_imino_pep"/>
</dbReference>
<dbReference type="InterPro" id="IPR000073">
    <property type="entry name" value="AB_hydrolase_1"/>
</dbReference>
<dbReference type="PRINTS" id="PR00793">
    <property type="entry name" value="PROAMNOPTASE"/>
</dbReference>
<dbReference type="SUPFAM" id="SSF53474">
    <property type="entry name" value="alpha/beta-Hydrolases"/>
    <property type="match status" value="1"/>
</dbReference>
<evidence type="ECO:0000256" key="2">
    <source>
        <dbReference type="ARBA" id="ARBA00022801"/>
    </source>
</evidence>
<feature type="active site" description="Nucleophile" evidence="4">
    <location>
        <position position="155"/>
    </location>
</feature>
<evidence type="ECO:0000259" key="6">
    <source>
        <dbReference type="Pfam" id="PF00561"/>
    </source>
</evidence>
<dbReference type="InterPro" id="IPR029058">
    <property type="entry name" value="AB_hydrolase_fold"/>
</dbReference>
<feature type="active site" evidence="4">
    <location>
        <position position="299"/>
    </location>
</feature>
<dbReference type="NCBIfam" id="TIGR01250">
    <property type="entry name" value="pro_imino_pep_2"/>
    <property type="match status" value="1"/>
</dbReference>
<dbReference type="AlphaFoldDB" id="A0A5C6RMT9"/>
<evidence type="ECO:0000256" key="4">
    <source>
        <dbReference type="PIRSR" id="PIRSR005539-1"/>
    </source>
</evidence>
<reference evidence="7 8" key="1">
    <citation type="submission" date="2019-08" db="EMBL/GenBank/DDBJ databases">
        <title>Genome of Phaeodactylibacter luteus.</title>
        <authorList>
            <person name="Bowman J.P."/>
        </authorList>
    </citation>
    <scope>NUCLEOTIDE SEQUENCE [LARGE SCALE GENOMIC DNA]</scope>
    <source>
        <strain evidence="7 8">KCTC 42180</strain>
    </source>
</reference>
<proteinExistence type="inferred from homology"/>
<sequence>MKNTIWLFGLALLLWNCTAEAPPEGAAANTVAPCESYLDYDGMEDKISGGARRINISTPKGDFQVWTKRVGNNPTKKVLLLHGGPGATHEYFEVFDSYFPQEGIEYYYYDQLGSHFSDQPEDTSLWNIPRFVEEVEQVRKALGLNKDNFYILGHSWGGILGIEYALKYQENLKGLIISNMMSSIPAYVKYAEEQLAPGLPEDALAEIRELEAAGKYTDARYLELVEAHYYPKHVLRMPLEEWPDPVVRSLGNLNFSIYLMMQGPSEFGVVGDATLKEWDRTEDLAKITVPTLSVGAEYDTMDPRFMEMMAGKLPKGEYHYCPNGAHWAMYDDADNYFKGVIGFVNKVDAGG</sequence>
<evidence type="ECO:0000313" key="7">
    <source>
        <dbReference type="EMBL" id="TXB63275.1"/>
    </source>
</evidence>
<comment type="similarity">
    <text evidence="1 3">Belongs to the peptidase S33 family.</text>
</comment>
<dbReference type="OrthoDB" id="9796770at2"/>
<dbReference type="RefSeq" id="WP_147167339.1">
    <property type="nucleotide sequence ID" value="NZ_VOOR01000017.1"/>
</dbReference>
<name>A0A5C6RMT9_9BACT</name>
<dbReference type="InterPro" id="IPR002410">
    <property type="entry name" value="Peptidase_S33"/>
</dbReference>
<accession>A0A5C6RMT9</accession>
<dbReference type="PANTHER" id="PTHR43798">
    <property type="entry name" value="MONOACYLGLYCEROL LIPASE"/>
    <property type="match status" value="1"/>
</dbReference>
<feature type="signal peptide" evidence="5">
    <location>
        <begin position="1"/>
        <end position="21"/>
    </location>
</feature>